<keyword evidence="5" id="KW-0347">Helicase</keyword>
<keyword evidence="1" id="KW-0547">Nucleotide-binding</keyword>
<keyword evidence="3" id="KW-0238">DNA-binding</keyword>
<evidence type="ECO:0000256" key="2">
    <source>
        <dbReference type="ARBA" id="ARBA00022840"/>
    </source>
</evidence>
<dbReference type="Gene3D" id="3.40.1440.60">
    <property type="entry name" value="PriA, 3(prime) DNA-binding domain"/>
    <property type="match status" value="1"/>
</dbReference>
<dbReference type="GO" id="GO:0043138">
    <property type="term" value="F:3'-5' DNA helicase activity"/>
    <property type="evidence" value="ECO:0007669"/>
    <property type="project" value="TreeGrafter"/>
</dbReference>
<organism evidence="5">
    <name type="scientific">human gut metagenome</name>
    <dbReference type="NCBI Taxonomy" id="408170"/>
    <lineage>
        <taxon>unclassified sequences</taxon>
        <taxon>metagenomes</taxon>
        <taxon>organismal metagenomes</taxon>
    </lineage>
</organism>
<dbReference type="GO" id="GO:0006310">
    <property type="term" value="P:DNA recombination"/>
    <property type="evidence" value="ECO:0007669"/>
    <property type="project" value="TreeGrafter"/>
</dbReference>
<dbReference type="PANTHER" id="PTHR30580">
    <property type="entry name" value="PRIMOSOMAL PROTEIN N"/>
    <property type="match status" value="1"/>
</dbReference>
<dbReference type="AlphaFoldDB" id="K1THY6"/>
<feature type="domain" description="Primosomal protein N' 3' DNA-binding" evidence="4">
    <location>
        <begin position="11"/>
        <end position="108"/>
    </location>
</feature>
<dbReference type="EMBL" id="AJWZ01004261">
    <property type="protein sequence ID" value="EKC65925.1"/>
    <property type="molecule type" value="Genomic_DNA"/>
</dbReference>
<feature type="non-terminal residue" evidence="5">
    <location>
        <position position="124"/>
    </location>
</feature>
<evidence type="ECO:0000256" key="1">
    <source>
        <dbReference type="ARBA" id="ARBA00022741"/>
    </source>
</evidence>
<keyword evidence="5" id="KW-0378">Hydrolase</keyword>
<comment type="caution">
    <text evidence="5">The sequence shown here is derived from an EMBL/GenBank/DDBJ whole genome shotgun (WGS) entry which is preliminary data.</text>
</comment>
<keyword evidence="2" id="KW-0067">ATP-binding</keyword>
<gene>
    <name evidence="5" type="ORF">OBE_06209</name>
</gene>
<name>K1THY6_9ZZZZ</name>
<evidence type="ECO:0000313" key="5">
    <source>
        <dbReference type="EMBL" id="EKC65925.1"/>
    </source>
</evidence>
<protein>
    <submittedName>
        <fullName evidence="5">Primosomal protein N' (Replication factor Y)-superfamily II helicase-like protein</fullName>
    </submittedName>
</protein>
<dbReference type="GO" id="GO:0003677">
    <property type="term" value="F:DNA binding"/>
    <property type="evidence" value="ECO:0007669"/>
    <property type="project" value="UniProtKB-KW"/>
</dbReference>
<dbReference type="GO" id="GO:0005524">
    <property type="term" value="F:ATP binding"/>
    <property type="evidence" value="ECO:0007669"/>
    <property type="project" value="UniProtKB-KW"/>
</dbReference>
<accession>K1THY6</accession>
<dbReference type="Pfam" id="PF17764">
    <property type="entry name" value="PriA_3primeBD"/>
    <property type="match status" value="1"/>
</dbReference>
<dbReference type="InterPro" id="IPR042115">
    <property type="entry name" value="PriA_3primeBD_sf"/>
</dbReference>
<dbReference type="GO" id="GO:0006302">
    <property type="term" value="P:double-strand break repair"/>
    <property type="evidence" value="ECO:0007669"/>
    <property type="project" value="TreeGrafter"/>
</dbReference>
<proteinExistence type="predicted"/>
<dbReference type="GO" id="GO:0006270">
    <property type="term" value="P:DNA replication initiation"/>
    <property type="evidence" value="ECO:0007669"/>
    <property type="project" value="TreeGrafter"/>
</dbReference>
<evidence type="ECO:0000259" key="4">
    <source>
        <dbReference type="Pfam" id="PF17764"/>
    </source>
</evidence>
<sequence>MSKKRVNMIAEVILNSNAKQLNKVFDYKIPDELAPKIKLGARVLVPFSNRKELDEGFVVNIKETSEYKVKEISDVNGNYLDEKSIKLANWMAKRYFCNISDCIKLMLPPGTTAKVVENRVKEKN</sequence>
<dbReference type="InterPro" id="IPR041222">
    <property type="entry name" value="PriA_3primeBD"/>
</dbReference>
<evidence type="ECO:0000256" key="3">
    <source>
        <dbReference type="ARBA" id="ARBA00023125"/>
    </source>
</evidence>
<dbReference type="PANTHER" id="PTHR30580:SF0">
    <property type="entry name" value="PRIMOSOMAL PROTEIN N"/>
    <property type="match status" value="1"/>
</dbReference>
<reference evidence="5" key="1">
    <citation type="journal article" date="2013" name="Environ. Microbiol.">
        <title>Microbiota from the distal guts of lean and obese adolescents exhibit partial functional redundancy besides clear differences in community structure.</title>
        <authorList>
            <person name="Ferrer M."/>
            <person name="Ruiz A."/>
            <person name="Lanza F."/>
            <person name="Haange S.B."/>
            <person name="Oberbach A."/>
            <person name="Till H."/>
            <person name="Bargiela R."/>
            <person name="Campoy C."/>
            <person name="Segura M.T."/>
            <person name="Richter M."/>
            <person name="von Bergen M."/>
            <person name="Seifert J."/>
            <person name="Suarez A."/>
        </authorList>
    </citation>
    <scope>NUCLEOTIDE SEQUENCE</scope>
</reference>